<dbReference type="AlphaFoldDB" id="A0A1H7MJU0"/>
<keyword evidence="1" id="KW-1133">Transmembrane helix</keyword>
<name>A0A1H7MJU0_RUMAL</name>
<gene>
    <name evidence="2" type="ORF">SAMN05216469_11211</name>
</gene>
<evidence type="ECO:0000313" key="2">
    <source>
        <dbReference type="EMBL" id="SEL11339.1"/>
    </source>
</evidence>
<organism evidence="2 3">
    <name type="scientific">Ruminococcus albus</name>
    <dbReference type="NCBI Taxonomy" id="1264"/>
    <lineage>
        <taxon>Bacteria</taxon>
        <taxon>Bacillati</taxon>
        <taxon>Bacillota</taxon>
        <taxon>Clostridia</taxon>
        <taxon>Eubacteriales</taxon>
        <taxon>Oscillospiraceae</taxon>
        <taxon>Ruminococcus</taxon>
    </lineage>
</organism>
<feature type="transmembrane region" description="Helical" evidence="1">
    <location>
        <begin position="164"/>
        <end position="185"/>
    </location>
</feature>
<feature type="transmembrane region" description="Helical" evidence="1">
    <location>
        <begin position="129"/>
        <end position="152"/>
    </location>
</feature>
<dbReference type="RefSeq" id="WP_074834182.1">
    <property type="nucleotide sequence ID" value="NZ_FOAT01000012.1"/>
</dbReference>
<accession>A0A1H7MJU0</accession>
<keyword evidence="1" id="KW-0472">Membrane</keyword>
<dbReference type="OrthoDB" id="1818839at2"/>
<keyword evidence="1" id="KW-0812">Transmembrane</keyword>
<proteinExistence type="predicted"/>
<feature type="transmembrane region" description="Helical" evidence="1">
    <location>
        <begin position="20"/>
        <end position="38"/>
    </location>
</feature>
<evidence type="ECO:0000256" key="1">
    <source>
        <dbReference type="SAM" id="Phobius"/>
    </source>
</evidence>
<evidence type="ECO:0000313" key="3">
    <source>
        <dbReference type="Proteomes" id="UP000186015"/>
    </source>
</evidence>
<feature type="transmembrane region" description="Helical" evidence="1">
    <location>
        <begin position="98"/>
        <end position="123"/>
    </location>
</feature>
<dbReference type="Pfam" id="PF13346">
    <property type="entry name" value="ABC2_membrane_5"/>
    <property type="match status" value="1"/>
</dbReference>
<dbReference type="InterPro" id="IPR025699">
    <property type="entry name" value="ABC2_memb-like"/>
</dbReference>
<dbReference type="Proteomes" id="UP000186015">
    <property type="component" value="Unassembled WGS sequence"/>
</dbReference>
<protein>
    <submittedName>
        <fullName evidence="2">ABC-2 family transporter protein</fullName>
    </submittedName>
</protein>
<feature type="transmembrane region" description="Helical" evidence="1">
    <location>
        <begin position="50"/>
        <end position="71"/>
    </location>
</feature>
<sequence>MRGLLYKNFRINLSSFRLNIIVTLICCGIAVICCALNGKDLISEENGGTLMLLLLYYFAFMMPSLTSNLLFEADENKTASAFAMSLPQGGKGHIESKYWYILIQFLIVLFISFLTDTVIYGILGGAFSATALLAMIFSWRLLLSAIEIPFVIRFGSQKGIAIKGLVIAFIAMILLIYLMFGNISWLINSDDPLKALMNWLNCGKVLFPISLFPFISCGAYRLSCKISVKVFREGAENYEQ</sequence>
<reference evidence="2 3" key="1">
    <citation type="submission" date="2016-10" db="EMBL/GenBank/DDBJ databases">
        <authorList>
            <person name="de Groot N.N."/>
        </authorList>
    </citation>
    <scope>NUCLEOTIDE SEQUENCE [LARGE SCALE GENOMIC DNA]</scope>
    <source>
        <strain evidence="2 3">KH2T6</strain>
    </source>
</reference>
<feature type="transmembrane region" description="Helical" evidence="1">
    <location>
        <begin position="205"/>
        <end position="222"/>
    </location>
</feature>
<dbReference type="EMBL" id="FOAT01000012">
    <property type="protein sequence ID" value="SEL11339.1"/>
    <property type="molecule type" value="Genomic_DNA"/>
</dbReference>